<protein>
    <submittedName>
        <fullName evidence="2">Uncharacterized protein</fullName>
    </submittedName>
</protein>
<sequence length="119" mass="13369">MSGRRMTITRMIAAIIAIHIHFLELFCCSLASSSCSVPSYEGTRMRDVSLDVVVVDLEIPRYRAFLESRNGVHNLTPSLFLDGPLKKAFAFTAQIKFSIVSSSGFSRVNRFFILLHPRS</sequence>
<feature type="chain" id="PRO_5025617875" evidence="1">
    <location>
        <begin position="32"/>
        <end position="119"/>
    </location>
</feature>
<evidence type="ECO:0000313" key="2">
    <source>
        <dbReference type="EMBL" id="KAE8664506.1"/>
    </source>
</evidence>
<dbReference type="Proteomes" id="UP000436088">
    <property type="component" value="Unassembled WGS sequence"/>
</dbReference>
<dbReference type="EMBL" id="VEPZ02001648">
    <property type="protein sequence ID" value="KAE8664506.1"/>
    <property type="molecule type" value="Genomic_DNA"/>
</dbReference>
<dbReference type="AlphaFoldDB" id="A0A6A2XR88"/>
<evidence type="ECO:0000256" key="1">
    <source>
        <dbReference type="SAM" id="SignalP"/>
    </source>
</evidence>
<keyword evidence="1" id="KW-0732">Signal</keyword>
<proteinExistence type="predicted"/>
<evidence type="ECO:0000313" key="3">
    <source>
        <dbReference type="Proteomes" id="UP000436088"/>
    </source>
</evidence>
<gene>
    <name evidence="2" type="ORF">F3Y22_tig00112762pilonHSYRG00140</name>
</gene>
<dbReference type="PROSITE" id="PS51257">
    <property type="entry name" value="PROKAR_LIPOPROTEIN"/>
    <property type="match status" value="1"/>
</dbReference>
<feature type="signal peptide" evidence="1">
    <location>
        <begin position="1"/>
        <end position="31"/>
    </location>
</feature>
<comment type="caution">
    <text evidence="2">The sequence shown here is derived from an EMBL/GenBank/DDBJ whole genome shotgun (WGS) entry which is preliminary data.</text>
</comment>
<accession>A0A6A2XR88</accession>
<name>A0A6A2XR88_HIBSY</name>
<keyword evidence="3" id="KW-1185">Reference proteome</keyword>
<reference evidence="2" key="1">
    <citation type="submission" date="2019-09" db="EMBL/GenBank/DDBJ databases">
        <title>Draft genome information of white flower Hibiscus syriacus.</title>
        <authorList>
            <person name="Kim Y.-M."/>
        </authorList>
    </citation>
    <scope>NUCLEOTIDE SEQUENCE [LARGE SCALE GENOMIC DNA]</scope>
    <source>
        <strain evidence="2">YM2019G1</strain>
    </source>
</reference>
<organism evidence="2 3">
    <name type="scientific">Hibiscus syriacus</name>
    <name type="common">Rose of Sharon</name>
    <dbReference type="NCBI Taxonomy" id="106335"/>
    <lineage>
        <taxon>Eukaryota</taxon>
        <taxon>Viridiplantae</taxon>
        <taxon>Streptophyta</taxon>
        <taxon>Embryophyta</taxon>
        <taxon>Tracheophyta</taxon>
        <taxon>Spermatophyta</taxon>
        <taxon>Magnoliopsida</taxon>
        <taxon>eudicotyledons</taxon>
        <taxon>Gunneridae</taxon>
        <taxon>Pentapetalae</taxon>
        <taxon>rosids</taxon>
        <taxon>malvids</taxon>
        <taxon>Malvales</taxon>
        <taxon>Malvaceae</taxon>
        <taxon>Malvoideae</taxon>
        <taxon>Hibiscus</taxon>
    </lineage>
</organism>